<evidence type="ECO:0000256" key="1">
    <source>
        <dbReference type="ARBA" id="ARBA00023239"/>
    </source>
</evidence>
<dbReference type="HOGENOM" id="CLU_048475_5_0_14"/>
<protein>
    <recommendedName>
        <fullName evidence="4">Gamma-glutamylcyclotransferase AIG2-like domain-containing protein</fullName>
    </recommendedName>
</protein>
<dbReference type="InterPro" id="IPR036568">
    <property type="entry name" value="GGCT-like_sf"/>
</dbReference>
<dbReference type="InterPro" id="IPR017939">
    <property type="entry name" value="G-Glutamylcylcotransferase"/>
</dbReference>
<dbReference type="PANTHER" id="PTHR12935:SF0">
    <property type="entry name" value="GAMMA-GLUTAMYLCYCLOTRANSFERASE"/>
    <property type="match status" value="1"/>
</dbReference>
<organism evidence="5 6">
    <name type="scientific">Mycoplasma crocodyli (strain ATCC 51981 / MP145)</name>
    <dbReference type="NCBI Taxonomy" id="512564"/>
    <lineage>
        <taxon>Bacteria</taxon>
        <taxon>Bacillati</taxon>
        <taxon>Mycoplasmatota</taxon>
        <taxon>Mollicutes</taxon>
        <taxon>Mycoplasmataceae</taxon>
        <taxon>Mycoplasma</taxon>
    </lineage>
</organism>
<name>D5E5S2_MYCCM</name>
<dbReference type="SUPFAM" id="SSF110857">
    <property type="entry name" value="Gamma-glutamyl cyclotransferase-like"/>
    <property type="match status" value="1"/>
</dbReference>
<dbReference type="AlphaFoldDB" id="D5E5S2"/>
<proteinExistence type="predicted"/>
<feature type="binding site" evidence="3">
    <location>
        <begin position="17"/>
        <end position="22"/>
    </location>
    <ligand>
        <name>substrate</name>
    </ligand>
</feature>
<reference key="2">
    <citation type="submission" date="2010-03" db="EMBL/GenBank/DDBJ databases">
        <authorList>
            <person name="Ma Z."/>
            <person name="Wang X."/>
            <person name="Liu H."/>
        </authorList>
    </citation>
    <scope>NUCLEOTIDE SEQUENCE</scope>
    <source>
        <strain>MP145</strain>
    </source>
</reference>
<evidence type="ECO:0000313" key="6">
    <source>
        <dbReference type="Proteomes" id="UP000001845"/>
    </source>
</evidence>
<evidence type="ECO:0000256" key="2">
    <source>
        <dbReference type="PIRSR" id="PIRSR617939-1"/>
    </source>
</evidence>
<feature type="binding site" evidence="3">
    <location>
        <position position="130"/>
    </location>
    <ligand>
        <name>substrate</name>
    </ligand>
</feature>
<dbReference type="GO" id="GO:0003839">
    <property type="term" value="F:gamma-glutamylcyclotransferase activity"/>
    <property type="evidence" value="ECO:0007669"/>
    <property type="project" value="InterPro"/>
</dbReference>
<dbReference type="Proteomes" id="UP000001845">
    <property type="component" value="Chromosome"/>
</dbReference>
<dbReference type="PANTHER" id="PTHR12935">
    <property type="entry name" value="GAMMA-GLUTAMYLCYCLOTRANSFERASE"/>
    <property type="match status" value="1"/>
</dbReference>
<accession>D5E5S2</accession>
<dbReference type="EMBL" id="CP001991">
    <property type="protein sequence ID" value="ADE19958.1"/>
    <property type="molecule type" value="Genomic_DNA"/>
</dbReference>
<dbReference type="InterPro" id="IPR009288">
    <property type="entry name" value="AIG2-like_dom"/>
</dbReference>
<feature type="domain" description="Gamma-glutamylcyclotransferase AIG2-like" evidence="4">
    <location>
        <begin position="18"/>
        <end position="130"/>
    </location>
</feature>
<dbReference type="STRING" id="512564.MCRO_0492"/>
<dbReference type="OrthoDB" id="158990at2"/>
<evidence type="ECO:0000259" key="4">
    <source>
        <dbReference type="Pfam" id="PF06094"/>
    </source>
</evidence>
<dbReference type="InterPro" id="IPR013024">
    <property type="entry name" value="GGCT-like"/>
</dbReference>
<keyword evidence="6" id="KW-1185">Reference proteome</keyword>
<dbReference type="CDD" id="cd06661">
    <property type="entry name" value="GGCT_like"/>
    <property type="match status" value="1"/>
</dbReference>
<gene>
    <name evidence="5" type="ordered locus">MCRO_0492</name>
</gene>
<dbReference type="Gene3D" id="3.10.490.10">
    <property type="entry name" value="Gamma-glutamyl cyclotransferase-like"/>
    <property type="match status" value="1"/>
</dbReference>
<evidence type="ECO:0000313" key="5">
    <source>
        <dbReference type="EMBL" id="ADE19958.1"/>
    </source>
</evidence>
<dbReference type="RefSeq" id="WP_013054734.1">
    <property type="nucleotide sequence ID" value="NC_014014.1"/>
</dbReference>
<feature type="active site" description="Proton acceptor" evidence="2">
    <location>
        <position position="90"/>
    </location>
</feature>
<dbReference type="Pfam" id="PF06094">
    <property type="entry name" value="GGACT"/>
    <property type="match status" value="1"/>
</dbReference>
<dbReference type="eggNOG" id="COG2105">
    <property type="taxonomic scope" value="Bacteria"/>
</dbReference>
<reference evidence="6" key="1">
    <citation type="submission" date="2010-03" db="EMBL/GenBank/DDBJ databases">
        <title>The complete genome of Mycoplasma crocodyli MP145.</title>
        <authorList>
            <person name="Glass J.I."/>
            <person name="Durkin A.S."/>
            <person name="Hostetler J."/>
            <person name="Jackson J."/>
            <person name="Johnson J."/>
            <person name="May M.A."/>
            <person name="Paralanov V."/>
            <person name="Radune D."/>
            <person name="Szczypinski B."/>
            <person name="Brown D.R."/>
        </authorList>
    </citation>
    <scope>NUCLEOTIDE SEQUENCE [LARGE SCALE GENOMIC DNA]</scope>
    <source>
        <strain evidence="6">ATCC 51981 / MP145</strain>
    </source>
</reference>
<dbReference type="KEGG" id="mcd:MCRO_0492"/>
<keyword evidence="1" id="KW-0456">Lyase</keyword>
<sequence>MIKKSNQVQKNSNKFYYLAYGSNLSTKHMKSICPSAQFVKTLNLLGFKLEFRGREQNNGYLTIADSENGYVRSVIYLIDKKDLPKLDEYEDYPNLYEKEEFELKIDDVSRDVLTYIMKDNFKHYYPSKEYLEILHEGYKEHGYSTFTIDRMLK</sequence>
<reference evidence="5 6" key="3">
    <citation type="journal article" date="2011" name="J. Bacteriol.">
        <title>Genome sequences of Mycoplasma alligatoris A21JP2T and Mycoplasma crocodyli MP145T.</title>
        <authorList>
            <person name="Brown D.R."/>
            <person name="Farmerie W.G."/>
            <person name="May M."/>
            <person name="Benders G.A."/>
            <person name="Durkin A.S."/>
            <person name="Hlavinka K."/>
            <person name="Hostetler J."/>
            <person name="Jackson J."/>
            <person name="Johnson J."/>
            <person name="Miller R.H."/>
            <person name="Paralanov V."/>
            <person name="Radune D."/>
            <person name="Szczypinski B."/>
            <person name="Glass J.I."/>
        </authorList>
    </citation>
    <scope>NUCLEOTIDE SEQUENCE [LARGE SCALE GENOMIC DNA]</scope>
    <source>
        <strain evidence="6">ATCC 51981 / MP145</strain>
    </source>
</reference>
<evidence type="ECO:0000256" key="3">
    <source>
        <dbReference type="PIRSR" id="PIRSR617939-2"/>
    </source>
</evidence>